<dbReference type="Gene3D" id="2.60.120.620">
    <property type="entry name" value="q2cbj1_9rhob like domain"/>
    <property type="match status" value="1"/>
</dbReference>
<dbReference type="EMBL" id="KU922118">
    <property type="protein sequence ID" value="ANC67840.1"/>
    <property type="molecule type" value="Genomic_DNA"/>
</dbReference>
<proteinExistence type="predicted"/>
<accession>A0A168S3P2</accession>
<geneLocation type="plasmid" evidence="4">
    <name>pDCA</name>
</geneLocation>
<protein>
    <submittedName>
        <fullName evidence="4">Phytanoyl-CoA dioxygenase</fullName>
    </submittedName>
</protein>
<gene>
    <name evidence="4" type="primary">pcaD</name>
</gene>
<keyword evidence="4" id="KW-0223">Dioxygenase</keyword>
<dbReference type="GO" id="GO:0016706">
    <property type="term" value="F:2-oxoglutarate-dependent dioxygenase activity"/>
    <property type="evidence" value="ECO:0007669"/>
    <property type="project" value="UniProtKB-ARBA"/>
</dbReference>
<keyword evidence="4" id="KW-0614">Plasmid</keyword>
<sequence>MSDNFDTQAYNTADHAKTHRRLQPGPERNTPEIERDFETVMRDGYVIIENLIPREACKAIKEEGLALLDQTGRNPFEGHSTQRVYNVLGKTRVTDQLAVHPHILGLMDRLFEPGCLLSQSQIINILPGEAPQGLHHDDVFYRLPRPRQPLGAATVWAIDDFTEQNGATVIVPGSHRWGADRRPTQEEAIPAVMPAGSVIFFLGTTWHGGGKNGSDEARFAITHQYCEAYVRQQENYLLELSKDTVRRLSPEPQALVGYSIYPPFMGMVEGMHPLRTLDAG</sequence>
<keyword evidence="2" id="KW-0408">Iron</keyword>
<feature type="region of interest" description="Disordered" evidence="3">
    <location>
        <begin position="1"/>
        <end position="31"/>
    </location>
</feature>
<evidence type="ECO:0000256" key="2">
    <source>
        <dbReference type="ARBA" id="ARBA00023004"/>
    </source>
</evidence>
<keyword evidence="1" id="KW-0479">Metal-binding</keyword>
<evidence type="ECO:0000256" key="3">
    <source>
        <dbReference type="SAM" id="MobiDB-lite"/>
    </source>
</evidence>
<evidence type="ECO:0000256" key="1">
    <source>
        <dbReference type="ARBA" id="ARBA00022723"/>
    </source>
</evidence>
<name>A0A168S3P2_ANCNO</name>
<dbReference type="Pfam" id="PF05721">
    <property type="entry name" value="PhyH"/>
    <property type="match status" value="1"/>
</dbReference>
<reference evidence="4" key="1">
    <citation type="submission" date="2016-03" db="EMBL/GenBank/DDBJ databases">
        <authorList>
            <person name="Munro J.E."/>
            <person name="Coleman N.V."/>
        </authorList>
    </citation>
    <scope>NUCLEOTIDE SEQUENCE</scope>
    <source>
        <strain evidence="4">EL1</strain>
        <plasmid evidence="4">pDCA</plasmid>
    </source>
</reference>
<dbReference type="GO" id="GO:0005506">
    <property type="term" value="F:iron ion binding"/>
    <property type="evidence" value="ECO:0007669"/>
    <property type="project" value="UniProtKB-ARBA"/>
</dbReference>
<dbReference type="InterPro" id="IPR008775">
    <property type="entry name" value="Phytyl_CoA_dOase-like"/>
</dbReference>
<dbReference type="AlphaFoldDB" id="A0A168S3P2"/>
<organism evidence="4">
    <name type="scientific">Ancylobacter novellus</name>
    <name type="common">Thiobacillus novellus</name>
    <dbReference type="NCBI Taxonomy" id="921"/>
    <lineage>
        <taxon>Bacteria</taxon>
        <taxon>Pseudomonadati</taxon>
        <taxon>Pseudomonadota</taxon>
        <taxon>Alphaproteobacteria</taxon>
        <taxon>Hyphomicrobiales</taxon>
        <taxon>Xanthobacteraceae</taxon>
        <taxon>Ancylobacter</taxon>
    </lineage>
</organism>
<feature type="compositionally biased region" description="Polar residues" evidence="3">
    <location>
        <begin position="1"/>
        <end position="11"/>
    </location>
</feature>
<dbReference type="PANTHER" id="PTHR20883:SF15">
    <property type="entry name" value="PHYTANOYL-COA DIOXYGENASE DOMAIN-CONTAINING PROTEIN 1"/>
    <property type="match status" value="1"/>
</dbReference>
<evidence type="ECO:0000313" key="4">
    <source>
        <dbReference type="EMBL" id="ANC67840.1"/>
    </source>
</evidence>
<dbReference type="PANTHER" id="PTHR20883">
    <property type="entry name" value="PHYTANOYL-COA DIOXYGENASE DOMAIN CONTAINING 1"/>
    <property type="match status" value="1"/>
</dbReference>
<dbReference type="RefSeq" id="WP_126281605.1">
    <property type="nucleotide sequence ID" value="NZ_KU922118.1"/>
</dbReference>
<keyword evidence="4" id="KW-0560">Oxidoreductase</keyword>
<dbReference type="SUPFAM" id="SSF51197">
    <property type="entry name" value="Clavaminate synthase-like"/>
    <property type="match status" value="1"/>
</dbReference>